<evidence type="ECO:0000259" key="3">
    <source>
        <dbReference type="PROSITE" id="PS51186"/>
    </source>
</evidence>
<dbReference type="SUPFAM" id="SSF55729">
    <property type="entry name" value="Acyl-CoA N-acyltransferases (Nat)"/>
    <property type="match status" value="1"/>
</dbReference>
<protein>
    <submittedName>
        <fullName evidence="4">GNAT family N-acetyltransferase</fullName>
    </submittedName>
</protein>
<evidence type="ECO:0000313" key="4">
    <source>
        <dbReference type="EMBL" id="MCA9755590.1"/>
    </source>
</evidence>
<dbReference type="InterPro" id="IPR000182">
    <property type="entry name" value="GNAT_dom"/>
</dbReference>
<dbReference type="CDD" id="cd04301">
    <property type="entry name" value="NAT_SF"/>
    <property type="match status" value="1"/>
</dbReference>
<dbReference type="GO" id="GO:0016747">
    <property type="term" value="F:acyltransferase activity, transferring groups other than amino-acyl groups"/>
    <property type="evidence" value="ECO:0007669"/>
    <property type="project" value="InterPro"/>
</dbReference>
<organism evidence="4 5">
    <name type="scientific">Eiseniibacteriota bacterium</name>
    <dbReference type="NCBI Taxonomy" id="2212470"/>
    <lineage>
        <taxon>Bacteria</taxon>
        <taxon>Candidatus Eiseniibacteriota</taxon>
    </lineage>
</organism>
<keyword evidence="2" id="KW-0012">Acyltransferase</keyword>
<sequence>MSELCALLPWDSQHFGLICARALVTRLDEGVLRDISEWCRQEKVELLFFLADDDVTTWKLAAETGFQLVDVRMRLTLDRSGAQGTGSLEVAPKLLLREARAADTEFLFPIAKSAYTDSRFFADPRIPRDRAGELYVNWLRESIEGKRADVVFTAELDGRPIAYIGVEMAEGEGVLGLLGIDETARGLGVGPALIERALEWVWEAGGSRVSVVTQGRNTVAQRVYQRLGFLTDSVQLWYHWWIPRSTVPERSGAPIG</sequence>
<dbReference type="InterPro" id="IPR050832">
    <property type="entry name" value="Bact_Acetyltransf"/>
</dbReference>
<evidence type="ECO:0000256" key="1">
    <source>
        <dbReference type="ARBA" id="ARBA00022679"/>
    </source>
</evidence>
<proteinExistence type="predicted"/>
<evidence type="ECO:0000256" key="2">
    <source>
        <dbReference type="ARBA" id="ARBA00023315"/>
    </source>
</evidence>
<reference evidence="4" key="1">
    <citation type="submission" date="2020-04" db="EMBL/GenBank/DDBJ databases">
        <authorList>
            <person name="Zhang T."/>
        </authorList>
    </citation>
    <scope>NUCLEOTIDE SEQUENCE</scope>
    <source>
        <strain evidence="4">HKST-UBA02</strain>
    </source>
</reference>
<accession>A0A956NAC2</accession>
<dbReference type="Pfam" id="PF00583">
    <property type="entry name" value="Acetyltransf_1"/>
    <property type="match status" value="1"/>
</dbReference>
<dbReference type="PANTHER" id="PTHR43877:SF2">
    <property type="entry name" value="AMINOALKYLPHOSPHONATE N-ACETYLTRANSFERASE-RELATED"/>
    <property type="match status" value="1"/>
</dbReference>
<dbReference type="EMBL" id="JAGQHS010000027">
    <property type="protein sequence ID" value="MCA9755590.1"/>
    <property type="molecule type" value="Genomic_DNA"/>
</dbReference>
<comment type="caution">
    <text evidence="4">The sequence shown here is derived from an EMBL/GenBank/DDBJ whole genome shotgun (WGS) entry which is preliminary data.</text>
</comment>
<feature type="domain" description="N-acetyltransferase" evidence="3">
    <location>
        <begin position="94"/>
        <end position="248"/>
    </location>
</feature>
<evidence type="ECO:0000313" key="5">
    <source>
        <dbReference type="Proteomes" id="UP000739538"/>
    </source>
</evidence>
<dbReference type="PANTHER" id="PTHR43877">
    <property type="entry name" value="AMINOALKYLPHOSPHONATE N-ACETYLTRANSFERASE-RELATED-RELATED"/>
    <property type="match status" value="1"/>
</dbReference>
<dbReference type="PROSITE" id="PS51186">
    <property type="entry name" value="GNAT"/>
    <property type="match status" value="1"/>
</dbReference>
<keyword evidence="1" id="KW-0808">Transferase</keyword>
<dbReference type="Gene3D" id="3.40.630.30">
    <property type="match status" value="1"/>
</dbReference>
<dbReference type="InterPro" id="IPR016181">
    <property type="entry name" value="Acyl_CoA_acyltransferase"/>
</dbReference>
<name>A0A956NAC2_UNCEI</name>
<dbReference type="Proteomes" id="UP000739538">
    <property type="component" value="Unassembled WGS sequence"/>
</dbReference>
<gene>
    <name evidence="4" type="ORF">KDA27_07295</name>
</gene>
<dbReference type="AlphaFoldDB" id="A0A956NAC2"/>
<reference evidence="4" key="2">
    <citation type="journal article" date="2021" name="Microbiome">
        <title>Successional dynamics and alternative stable states in a saline activated sludge microbial community over 9 years.</title>
        <authorList>
            <person name="Wang Y."/>
            <person name="Ye J."/>
            <person name="Ju F."/>
            <person name="Liu L."/>
            <person name="Boyd J.A."/>
            <person name="Deng Y."/>
            <person name="Parks D.H."/>
            <person name="Jiang X."/>
            <person name="Yin X."/>
            <person name="Woodcroft B.J."/>
            <person name="Tyson G.W."/>
            <person name="Hugenholtz P."/>
            <person name="Polz M.F."/>
            <person name="Zhang T."/>
        </authorList>
    </citation>
    <scope>NUCLEOTIDE SEQUENCE</scope>
    <source>
        <strain evidence="4">HKST-UBA02</strain>
    </source>
</reference>